<organism evidence="3 4">
    <name type="scientific">Xaviernesmea rhizosphaerae</name>
    <dbReference type="NCBI Taxonomy" id="1672749"/>
    <lineage>
        <taxon>Bacteria</taxon>
        <taxon>Pseudomonadati</taxon>
        <taxon>Pseudomonadota</taxon>
        <taxon>Alphaproteobacteria</taxon>
        <taxon>Hyphomicrobiales</taxon>
        <taxon>Rhizobiaceae</taxon>
        <taxon>Rhizobium/Agrobacterium group</taxon>
        <taxon>Xaviernesmea</taxon>
    </lineage>
</organism>
<gene>
    <name evidence="3" type="ORF">BJF92_02400</name>
</gene>
<dbReference type="PANTHER" id="PTHR40547:SF1">
    <property type="entry name" value="SLL0298 PROTEIN"/>
    <property type="match status" value="1"/>
</dbReference>
<dbReference type="STRING" id="1672749.BJF92_02400"/>
<accession>A0A1Q9AKX9</accession>
<name>A0A1Q9AKX9_9HYPH</name>
<evidence type="ECO:0000259" key="2">
    <source>
        <dbReference type="Pfam" id="PF09835"/>
    </source>
</evidence>
<keyword evidence="1" id="KW-0472">Membrane</keyword>
<keyword evidence="1" id="KW-1133">Transmembrane helix</keyword>
<dbReference type="Pfam" id="PF09835">
    <property type="entry name" value="DUF2062"/>
    <property type="match status" value="1"/>
</dbReference>
<dbReference type="Proteomes" id="UP000186143">
    <property type="component" value="Unassembled WGS sequence"/>
</dbReference>
<evidence type="ECO:0000256" key="1">
    <source>
        <dbReference type="SAM" id="Phobius"/>
    </source>
</evidence>
<comment type="caution">
    <text evidence="3">The sequence shown here is derived from an EMBL/GenBank/DDBJ whole genome shotgun (WGS) entry which is preliminary data.</text>
</comment>
<protein>
    <recommendedName>
        <fullName evidence="2">DUF2062 domain-containing protein</fullName>
    </recommendedName>
</protein>
<dbReference type="InterPro" id="IPR018639">
    <property type="entry name" value="DUF2062"/>
</dbReference>
<feature type="transmembrane region" description="Helical" evidence="1">
    <location>
        <begin position="74"/>
        <end position="98"/>
    </location>
</feature>
<reference evidence="3 4" key="1">
    <citation type="submission" date="2016-09" db="EMBL/GenBank/DDBJ databases">
        <title>Rhizobium sp. nov., a novel species isolated from the rice rhizosphere.</title>
        <authorList>
            <person name="Zhao J."/>
            <person name="Zhang X."/>
        </authorList>
    </citation>
    <scope>NUCLEOTIDE SEQUENCE [LARGE SCALE GENOMIC DNA]</scope>
    <source>
        <strain evidence="3 4">MH17</strain>
    </source>
</reference>
<dbReference type="PANTHER" id="PTHR40547">
    <property type="entry name" value="SLL0298 PROTEIN"/>
    <property type="match status" value="1"/>
</dbReference>
<dbReference type="AlphaFoldDB" id="A0A1Q9AKX9"/>
<proteinExistence type="predicted"/>
<keyword evidence="1" id="KW-0812">Transmembrane</keyword>
<evidence type="ECO:0000313" key="4">
    <source>
        <dbReference type="Proteomes" id="UP000186143"/>
    </source>
</evidence>
<feature type="transmembrane region" description="Helical" evidence="1">
    <location>
        <begin position="105"/>
        <end position="124"/>
    </location>
</feature>
<sequence>MGGALVIVYECLMVFRRRQPLRRQERLRQAVWPRKGAMRGWRYLSLRVLRLSSSPHKIALGAAAGTASAMTPFLGLHVLIALAVAYLLSASLVSAAIATTLANPLTIPLILFSIYEIGAAILGLDQEKPVSGGDLLDGLSHLDLGELWAPVLKPMLVGMVPLATGMGALAYAATYFSVRLYNARRAARRLARFGASRSLP</sequence>
<dbReference type="EMBL" id="MKIO01000025">
    <property type="protein sequence ID" value="OLP55976.1"/>
    <property type="molecule type" value="Genomic_DNA"/>
</dbReference>
<evidence type="ECO:0000313" key="3">
    <source>
        <dbReference type="EMBL" id="OLP55976.1"/>
    </source>
</evidence>
<feature type="domain" description="DUF2062" evidence="2">
    <location>
        <begin position="39"/>
        <end position="185"/>
    </location>
</feature>
<feature type="transmembrane region" description="Helical" evidence="1">
    <location>
        <begin position="155"/>
        <end position="178"/>
    </location>
</feature>